<dbReference type="AlphaFoldDB" id="A0AAD5VHE8"/>
<feature type="compositionally biased region" description="Gly residues" evidence="1">
    <location>
        <begin position="290"/>
        <end position="301"/>
    </location>
</feature>
<gene>
    <name evidence="3" type="ORF">NLI96_g764</name>
</gene>
<evidence type="ECO:0008006" key="5">
    <source>
        <dbReference type="Google" id="ProtNLM"/>
    </source>
</evidence>
<keyword evidence="2" id="KW-1133">Transmembrane helix</keyword>
<dbReference type="EMBL" id="JANAWD010000013">
    <property type="protein sequence ID" value="KAJ3491374.1"/>
    <property type="molecule type" value="Genomic_DNA"/>
</dbReference>
<feature type="compositionally biased region" description="Low complexity" evidence="1">
    <location>
        <begin position="302"/>
        <end position="313"/>
    </location>
</feature>
<feature type="compositionally biased region" description="Acidic residues" evidence="1">
    <location>
        <begin position="337"/>
        <end position="348"/>
    </location>
</feature>
<organism evidence="3 4">
    <name type="scientific">Meripilus lineatus</name>
    <dbReference type="NCBI Taxonomy" id="2056292"/>
    <lineage>
        <taxon>Eukaryota</taxon>
        <taxon>Fungi</taxon>
        <taxon>Dikarya</taxon>
        <taxon>Basidiomycota</taxon>
        <taxon>Agaricomycotina</taxon>
        <taxon>Agaricomycetes</taxon>
        <taxon>Polyporales</taxon>
        <taxon>Meripilaceae</taxon>
        <taxon>Meripilus</taxon>
    </lineage>
</organism>
<evidence type="ECO:0000313" key="4">
    <source>
        <dbReference type="Proteomes" id="UP001212997"/>
    </source>
</evidence>
<dbReference type="GO" id="GO:0070917">
    <property type="term" value="F:inositol phosphoceramide synthase regulator activity"/>
    <property type="evidence" value="ECO:0007669"/>
    <property type="project" value="InterPro"/>
</dbReference>
<feature type="compositionally biased region" description="Low complexity" evidence="1">
    <location>
        <begin position="256"/>
        <end position="272"/>
    </location>
</feature>
<name>A0AAD5VHE8_9APHY</name>
<evidence type="ECO:0000256" key="1">
    <source>
        <dbReference type="SAM" id="MobiDB-lite"/>
    </source>
</evidence>
<keyword evidence="2" id="KW-0812">Transmembrane</keyword>
<feature type="region of interest" description="Disordered" evidence="1">
    <location>
        <begin position="247"/>
        <end position="272"/>
    </location>
</feature>
<feature type="compositionally biased region" description="Basic residues" evidence="1">
    <location>
        <begin position="383"/>
        <end position="393"/>
    </location>
</feature>
<protein>
    <recommendedName>
        <fullName evidence="5">DUF1753-domain-containing protein</fullName>
    </recommendedName>
</protein>
<feature type="transmembrane region" description="Helical" evidence="2">
    <location>
        <begin position="21"/>
        <end position="49"/>
    </location>
</feature>
<feature type="compositionally biased region" description="Polar residues" evidence="1">
    <location>
        <begin position="317"/>
        <end position="336"/>
    </location>
</feature>
<dbReference type="GO" id="GO:0006673">
    <property type="term" value="P:inositol phosphoceramide metabolic process"/>
    <property type="evidence" value="ECO:0007669"/>
    <property type="project" value="InterPro"/>
</dbReference>
<dbReference type="GO" id="GO:0070916">
    <property type="term" value="C:inositol phosphoceramide synthase complex"/>
    <property type="evidence" value="ECO:0007669"/>
    <property type="project" value="TreeGrafter"/>
</dbReference>
<dbReference type="GO" id="GO:0000139">
    <property type="term" value="C:Golgi membrane"/>
    <property type="evidence" value="ECO:0007669"/>
    <property type="project" value="TreeGrafter"/>
</dbReference>
<accession>A0AAD5VHE8</accession>
<reference evidence="3" key="1">
    <citation type="submission" date="2022-07" db="EMBL/GenBank/DDBJ databases">
        <title>Genome Sequence of Physisporinus lineatus.</title>
        <authorList>
            <person name="Buettner E."/>
        </authorList>
    </citation>
    <scope>NUCLEOTIDE SEQUENCE</scope>
    <source>
        <strain evidence="3">VT162</strain>
    </source>
</reference>
<dbReference type="Proteomes" id="UP001212997">
    <property type="component" value="Unassembled WGS sequence"/>
</dbReference>
<evidence type="ECO:0000256" key="2">
    <source>
        <dbReference type="SAM" id="Phobius"/>
    </source>
</evidence>
<feature type="transmembrane region" description="Helical" evidence="2">
    <location>
        <begin position="165"/>
        <end position="188"/>
    </location>
</feature>
<feature type="transmembrane region" description="Helical" evidence="2">
    <location>
        <begin position="61"/>
        <end position="80"/>
    </location>
</feature>
<proteinExistence type="predicted"/>
<dbReference type="InterPro" id="IPR013862">
    <property type="entry name" value="Kei1"/>
</dbReference>
<feature type="region of interest" description="Disordered" evidence="1">
    <location>
        <begin position="200"/>
        <end position="232"/>
    </location>
</feature>
<comment type="caution">
    <text evidence="3">The sequence shown here is derived from an EMBL/GenBank/DDBJ whole genome shotgun (WGS) entry which is preliminary data.</text>
</comment>
<feature type="compositionally biased region" description="Polar residues" evidence="1">
    <location>
        <begin position="204"/>
        <end position="221"/>
    </location>
</feature>
<keyword evidence="4" id="KW-1185">Reference proteome</keyword>
<sequence length="393" mass="41855">MKLTLRPEWRLRPFSSFLGFLDIKTGVTVALLFAVLNKVAGVYGLIAALTGAGGSAAQLSMYLYSVVGLIALVWGLRAIAQEDAKHTLYFAHVFFADHVISTAWLVFFAVIWWVYTPHDGRRMANSPAQQEVADSGAKLAGKHLNMTKDEIAYSAMSLWNKEKGLATAVIVLGWFAKIYFALLLYSYAIHLRKGSYRSLPRSRQPVQQHQHSASYIPTSALASGGPDEEEEADDFYRLPLRSAPVPLAHSHSRNASNSFRGGHFRSSSGAGSSISSFADFVSAPGRGRKLGGGASGSGNGNGNNHHTSSSSRGVGLSNLNPASSSSKAAGNATTSAEDVDEVLFDEDEMARRDESASASASGESPDEDRVPLIGAAPSSSSRGRGRKSGGSRV</sequence>
<feature type="region of interest" description="Disordered" evidence="1">
    <location>
        <begin position="288"/>
        <end position="393"/>
    </location>
</feature>
<keyword evidence="2" id="KW-0472">Membrane</keyword>
<feature type="transmembrane region" description="Helical" evidence="2">
    <location>
        <begin position="87"/>
        <end position="115"/>
    </location>
</feature>
<dbReference type="PANTHER" id="PTHR28077:SF1">
    <property type="entry name" value="INOSITOL PHOSPHORYLCERAMIDE SYNTHASE REGULATORY SUBUNIT KEI1"/>
    <property type="match status" value="1"/>
</dbReference>
<dbReference type="PANTHER" id="PTHR28077">
    <property type="entry name" value="INOSITOL PHOSPHORYLCERAMIDE SYNTHASE REGULATORY SUBUNIT KEI1"/>
    <property type="match status" value="1"/>
</dbReference>
<dbReference type="Pfam" id="PF08552">
    <property type="entry name" value="Kei1"/>
    <property type="match status" value="1"/>
</dbReference>
<evidence type="ECO:0000313" key="3">
    <source>
        <dbReference type="EMBL" id="KAJ3491374.1"/>
    </source>
</evidence>